<keyword evidence="1" id="KW-0175">Coiled coil</keyword>
<evidence type="ECO:0000256" key="2">
    <source>
        <dbReference type="SAM" id="SignalP"/>
    </source>
</evidence>
<sequence>MKRFLLTVVLGLFVNQTLTWADTLEEQQEEFRKVLTMRFKYENLKSIRDNYEKELNVLEAQYERNKQIEDFQKKQRPDNIQTAVYTKPFAFTSATEWDQLLKGYSESLTVTKIPRKNSTDLIFHFPNISSATQSKFETYKIQTPTWKVISVLLSSGKLIPVDKTISPKLDEQSITVETNNASILKINLVMNYQLPSEKNAKTILTQNNPNGNDMMLLPSFDNVATLQLTQEKANSIIHIDAIDVRNNTLATKTPEKITNTNDLSTQAIRIDMLKGFIKALDDKEIKNQKDAIEYLVNNSESYLISSNSTIRQLSKSFTGKIEQVVVYTIDTPIEKHYEFSIY</sequence>
<dbReference type="Proteomes" id="UP001500631">
    <property type="component" value="Unassembled WGS sequence"/>
</dbReference>
<name>A0ABP9MPH6_9GAMM</name>
<comment type="caution">
    <text evidence="3">The sequence shown here is derived from an EMBL/GenBank/DDBJ whole genome shotgun (WGS) entry which is preliminary data.</text>
</comment>
<keyword evidence="2" id="KW-0732">Signal</keyword>
<evidence type="ECO:0000313" key="4">
    <source>
        <dbReference type="Proteomes" id="UP001500631"/>
    </source>
</evidence>
<reference evidence="4" key="1">
    <citation type="journal article" date="2019" name="Int. J. Syst. Evol. Microbiol.">
        <title>The Global Catalogue of Microorganisms (GCM) 10K type strain sequencing project: providing services to taxonomists for standard genome sequencing and annotation.</title>
        <authorList>
            <consortium name="The Broad Institute Genomics Platform"/>
            <consortium name="The Broad Institute Genome Sequencing Center for Infectious Disease"/>
            <person name="Wu L."/>
            <person name="Ma J."/>
        </authorList>
    </citation>
    <scope>NUCLEOTIDE SEQUENCE [LARGE SCALE GENOMIC DNA]</scope>
    <source>
        <strain evidence="4">JCM 18424</strain>
    </source>
</reference>
<feature type="chain" id="PRO_5046809554" evidence="2">
    <location>
        <begin position="22"/>
        <end position="342"/>
    </location>
</feature>
<keyword evidence="4" id="KW-1185">Reference proteome</keyword>
<gene>
    <name evidence="3" type="ORF">GCM10023338_13750</name>
</gene>
<protein>
    <submittedName>
        <fullName evidence="3">Uncharacterized protein</fullName>
    </submittedName>
</protein>
<proteinExistence type="predicted"/>
<evidence type="ECO:0000256" key="1">
    <source>
        <dbReference type="SAM" id="Coils"/>
    </source>
</evidence>
<feature type="signal peptide" evidence="2">
    <location>
        <begin position="1"/>
        <end position="21"/>
    </location>
</feature>
<feature type="coiled-coil region" evidence="1">
    <location>
        <begin position="41"/>
        <end position="68"/>
    </location>
</feature>
<evidence type="ECO:0000313" key="3">
    <source>
        <dbReference type="EMBL" id="GAA5099798.1"/>
    </source>
</evidence>
<accession>A0ABP9MPH6</accession>
<dbReference type="RefSeq" id="WP_077925458.1">
    <property type="nucleotide sequence ID" value="NZ_BAABKE010000004.1"/>
</dbReference>
<organism evidence="3 4">
    <name type="scientific">Wohlfahrtiimonas larvae</name>
    <dbReference type="NCBI Taxonomy" id="1157986"/>
    <lineage>
        <taxon>Bacteria</taxon>
        <taxon>Pseudomonadati</taxon>
        <taxon>Pseudomonadota</taxon>
        <taxon>Gammaproteobacteria</taxon>
        <taxon>Cardiobacteriales</taxon>
        <taxon>Ignatzschineriaceae</taxon>
        <taxon>Wohlfahrtiimonas</taxon>
    </lineage>
</organism>
<dbReference type="EMBL" id="BAABKE010000004">
    <property type="protein sequence ID" value="GAA5099798.1"/>
    <property type="molecule type" value="Genomic_DNA"/>
</dbReference>